<dbReference type="KEGG" id="aba:Acid345_1323"/>
<evidence type="ECO:0000313" key="2">
    <source>
        <dbReference type="EMBL" id="ABF40325.1"/>
    </source>
</evidence>
<dbReference type="AlphaFoldDB" id="Q1IS25"/>
<keyword evidence="3" id="KW-1185">Reference proteome</keyword>
<dbReference type="InterPro" id="IPR012312">
    <property type="entry name" value="Hemerythrin-like"/>
</dbReference>
<feature type="domain" description="Hemerythrin-like" evidence="1">
    <location>
        <begin position="40"/>
        <end position="175"/>
    </location>
</feature>
<dbReference type="EMBL" id="CP000360">
    <property type="protein sequence ID" value="ABF40325.1"/>
    <property type="molecule type" value="Genomic_DNA"/>
</dbReference>
<dbReference type="EnsemblBacteria" id="ABF40325">
    <property type="protein sequence ID" value="ABF40325"/>
    <property type="gene ID" value="Acid345_1323"/>
</dbReference>
<dbReference type="Gene3D" id="1.20.120.520">
    <property type="entry name" value="nmb1532 protein domain like"/>
    <property type="match status" value="1"/>
</dbReference>
<dbReference type="PANTHER" id="PTHR39966">
    <property type="entry name" value="BLL2471 PROTEIN-RELATED"/>
    <property type="match status" value="1"/>
</dbReference>
<gene>
    <name evidence="2" type="ordered locus">Acid345_1323</name>
</gene>
<evidence type="ECO:0000259" key="1">
    <source>
        <dbReference type="Pfam" id="PF01814"/>
    </source>
</evidence>
<organism evidence="2 3">
    <name type="scientific">Koribacter versatilis (strain Ellin345)</name>
    <dbReference type="NCBI Taxonomy" id="204669"/>
    <lineage>
        <taxon>Bacteria</taxon>
        <taxon>Pseudomonadati</taxon>
        <taxon>Acidobacteriota</taxon>
        <taxon>Terriglobia</taxon>
        <taxon>Terriglobales</taxon>
        <taxon>Candidatus Korobacteraceae</taxon>
        <taxon>Candidatus Korobacter</taxon>
    </lineage>
</organism>
<dbReference type="RefSeq" id="WP_011522127.1">
    <property type="nucleotide sequence ID" value="NC_008009.1"/>
</dbReference>
<name>Q1IS25_KORVE</name>
<accession>Q1IS25</accession>
<reference evidence="2" key="1">
    <citation type="submission" date="2006-04" db="EMBL/GenBank/DDBJ databases">
        <title>Complete sequence of Candidatus Koribacter versatilis Ellin345.</title>
        <authorList>
            <consortium name="US DOE Joint Genome Institute"/>
            <person name="Copeland A."/>
            <person name="Lucas S."/>
            <person name="Lapidus A."/>
            <person name="Barry K."/>
            <person name="Detter J.C."/>
            <person name="Glavina del Rio T."/>
            <person name="Hammon N."/>
            <person name="Israni S."/>
            <person name="Dalin E."/>
            <person name="Tice H."/>
            <person name="Pitluck S."/>
            <person name="Brettin T."/>
            <person name="Bruce D."/>
            <person name="Han C."/>
            <person name="Tapia R."/>
            <person name="Kiss H."/>
            <person name="Gilna P."/>
            <person name="Schmutz J."/>
            <person name="Larimer F."/>
            <person name="Land M."/>
            <person name="Hauser L."/>
            <person name="Kyrpides N."/>
            <person name="Lykidis A."/>
            <person name="Kuske C."/>
            <person name="Janssen P.H."/>
            <person name="Richardson P."/>
        </authorList>
    </citation>
    <scope>NUCLEOTIDE SEQUENCE</scope>
    <source>
        <strain evidence="2">Ellin345</strain>
    </source>
</reference>
<dbReference type="Pfam" id="PF01814">
    <property type="entry name" value="Hemerythrin"/>
    <property type="match status" value="1"/>
</dbReference>
<dbReference type="eggNOG" id="COG3945">
    <property type="taxonomic scope" value="Bacteria"/>
</dbReference>
<reference evidence="2" key="2">
    <citation type="journal article" date="2009" name="Appl. Environ. Microbiol.">
        <title>Three genomes from the phylum Acidobacteria provide insight into the lifestyles of these microorganisms in soils.</title>
        <authorList>
            <person name="Ward N.L."/>
            <person name="Challacombe J.F."/>
            <person name="Janssen P.H."/>
            <person name="Henrissat B."/>
            <person name="Coutinho P.M."/>
            <person name="Wu M."/>
            <person name="Xie G."/>
            <person name="Haft D.H."/>
            <person name="Sait M."/>
            <person name="Badger J."/>
            <person name="Barabote R.D."/>
            <person name="Bradley B."/>
            <person name="Brettin T.S."/>
            <person name="Brinkac L.M."/>
            <person name="Bruce D."/>
            <person name="Creasy T."/>
            <person name="Daugherty S.C."/>
            <person name="Davidsen T.M."/>
            <person name="DeBoy R.T."/>
            <person name="Detter J.C."/>
            <person name="Dodson R.J."/>
            <person name="Durkin A.S."/>
            <person name="Ganapathy A."/>
            <person name="Gwinn-Giglio M."/>
            <person name="Han C.S."/>
            <person name="Khouri H."/>
            <person name="Kiss H."/>
            <person name="Kothari S.P."/>
            <person name="Madupu R."/>
            <person name="Nelson K.E."/>
            <person name="Nelson W.C."/>
            <person name="Paulsen I."/>
            <person name="Penn K."/>
            <person name="Ren Q."/>
            <person name="Rosovitz M.J."/>
            <person name="Selengut J.D."/>
            <person name="Shrivastava S."/>
            <person name="Sullivan S.A."/>
            <person name="Tapia R."/>
            <person name="Thompson L.S."/>
            <person name="Watkins K.L."/>
            <person name="Yang Q."/>
            <person name="Yu C."/>
            <person name="Zafar N."/>
            <person name="Zhou L."/>
            <person name="Kuske C.R."/>
        </authorList>
    </citation>
    <scope>NUCLEOTIDE SEQUENCE [LARGE SCALE GENOMIC DNA]</scope>
    <source>
        <strain evidence="2">Ellin345</strain>
    </source>
</reference>
<dbReference type="PROSITE" id="PS51318">
    <property type="entry name" value="TAT"/>
    <property type="match status" value="1"/>
</dbReference>
<evidence type="ECO:0000313" key="3">
    <source>
        <dbReference type="Proteomes" id="UP000002432"/>
    </source>
</evidence>
<dbReference type="HOGENOM" id="CLU_094544_0_0_0"/>
<dbReference type="PANTHER" id="PTHR39966:SF1">
    <property type="entry name" value="HEMERYTHRIN-LIKE DOMAIN-CONTAINING PROTEIN"/>
    <property type="match status" value="1"/>
</dbReference>
<proteinExistence type="predicted"/>
<dbReference type="GO" id="GO:0005886">
    <property type="term" value="C:plasma membrane"/>
    <property type="evidence" value="ECO:0007669"/>
    <property type="project" value="TreeGrafter"/>
</dbReference>
<dbReference type="Proteomes" id="UP000002432">
    <property type="component" value="Chromosome"/>
</dbReference>
<dbReference type="CDD" id="cd12108">
    <property type="entry name" value="Hr-like"/>
    <property type="match status" value="1"/>
</dbReference>
<dbReference type="STRING" id="204669.Acid345_1323"/>
<sequence>MPDPLSRRELLQKSPIAAAALLVPTALFAEEKKDEPEVTATEDLMREHGVIRRALLVYAELVPKLKSDPGSVDPAALQKTAKLFRTFGEDYHERQLEEEHIFPTIKKMNKPKLTHYVDVLTAQHQRGREITEYVIAVTNGKIGKQHGDELAKIFEAFTLMYQNHAAREDTILFPAWKTNYTNKQLDEIGDQFEDIEHKTFGKDGFDDAEETISQIEKTFGFEDIAQFTPPAPPKP</sequence>
<dbReference type="OrthoDB" id="2083283at2"/>
<dbReference type="InterPro" id="IPR006311">
    <property type="entry name" value="TAT_signal"/>
</dbReference>
<protein>
    <recommendedName>
        <fullName evidence="1">Hemerythrin-like domain-containing protein</fullName>
    </recommendedName>
</protein>